<reference evidence="3 5" key="1">
    <citation type="journal article" date="2020" name="Stud. Mycol.">
        <title>101 Dothideomycetes genomes: a test case for predicting lifestyles and emergence of pathogens.</title>
        <authorList>
            <person name="Haridas S."/>
            <person name="Albert R."/>
            <person name="Binder M."/>
            <person name="Bloem J."/>
            <person name="Labutti K."/>
            <person name="Salamov A."/>
            <person name="Andreopoulos B."/>
            <person name="Baker S."/>
            <person name="Barry K."/>
            <person name="Bills G."/>
            <person name="Bluhm B."/>
            <person name="Cannon C."/>
            <person name="Castanera R."/>
            <person name="Culley D."/>
            <person name="Daum C."/>
            <person name="Ezra D."/>
            <person name="Gonzalez J."/>
            <person name="Henrissat B."/>
            <person name="Kuo A."/>
            <person name="Liang C."/>
            <person name="Lipzen A."/>
            <person name="Lutzoni F."/>
            <person name="Magnuson J."/>
            <person name="Mondo S."/>
            <person name="Nolan M."/>
            <person name="Ohm R."/>
            <person name="Pangilinan J."/>
            <person name="Park H.-J."/>
            <person name="Ramirez L."/>
            <person name="Alfaro M."/>
            <person name="Sun H."/>
            <person name="Tritt A."/>
            <person name="Yoshinaga Y."/>
            <person name="Zwiers L.-H."/>
            <person name="Turgeon B."/>
            <person name="Goodwin S."/>
            <person name="Spatafora J."/>
            <person name="Crous P."/>
            <person name="Grigoriev I."/>
        </authorList>
    </citation>
    <scope>NUCLEOTIDE SEQUENCE</scope>
    <source>
        <strain evidence="3 5">CBS 304.34</strain>
    </source>
</reference>
<organism evidence="3">
    <name type="scientific">Mytilinidion resinicola</name>
    <dbReference type="NCBI Taxonomy" id="574789"/>
    <lineage>
        <taxon>Eukaryota</taxon>
        <taxon>Fungi</taxon>
        <taxon>Dikarya</taxon>
        <taxon>Ascomycota</taxon>
        <taxon>Pezizomycotina</taxon>
        <taxon>Dothideomycetes</taxon>
        <taxon>Pleosporomycetidae</taxon>
        <taxon>Mytilinidiales</taxon>
        <taxon>Mytilinidiaceae</taxon>
        <taxon>Mytilinidion</taxon>
    </lineage>
</organism>
<sequence length="249" mass="28185">MAYSLFGPMLEWLIIVSFHRIRQGIFVIIRLHIRGMMKGVRGPVWYCALLLIFDVAYAASRPGDFDLPDQEKREEEEEEKRPIESESIKAPNQLSALGVLRLVSTASFFTRLYYPCDRHLQYFQLNVGYLPQYIAAYSTGIAFASLDLSALITAETRYRLFLITVTTTILGSIYLLLFPHFDPTKSSLTTALGGCNPLAACYAVLNESTGLLVFSVLAPLFEKYANRKWGNLARYSYAAFLVHKPNVLF</sequence>
<dbReference type="GeneID" id="54465626"/>
<feature type="transmembrane region" description="Helical" evidence="2">
    <location>
        <begin position="134"/>
        <end position="153"/>
    </location>
</feature>
<evidence type="ECO:0000256" key="1">
    <source>
        <dbReference type="SAM" id="MobiDB-lite"/>
    </source>
</evidence>
<protein>
    <submittedName>
        <fullName evidence="3 5">Uncharacterized protein</fullName>
    </submittedName>
</protein>
<evidence type="ECO:0000313" key="3">
    <source>
        <dbReference type="EMBL" id="KAF2817444.1"/>
    </source>
</evidence>
<proteinExistence type="predicted"/>
<feature type="region of interest" description="Disordered" evidence="1">
    <location>
        <begin position="66"/>
        <end position="85"/>
    </location>
</feature>
<gene>
    <name evidence="3 5" type="ORF">BDZ99DRAFT_513693</name>
</gene>
<feature type="compositionally biased region" description="Basic and acidic residues" evidence="1">
    <location>
        <begin position="69"/>
        <end position="85"/>
    </location>
</feature>
<reference evidence="5" key="2">
    <citation type="submission" date="2020-04" db="EMBL/GenBank/DDBJ databases">
        <authorList>
            <consortium name="NCBI Genome Project"/>
        </authorList>
    </citation>
    <scope>NUCLEOTIDE SEQUENCE</scope>
    <source>
        <strain evidence="5">CBS 304.34</strain>
    </source>
</reference>
<accession>A0A6A6ZAW6</accession>
<keyword evidence="4" id="KW-1185">Reference proteome</keyword>
<reference evidence="5" key="3">
    <citation type="submission" date="2025-04" db="UniProtKB">
        <authorList>
            <consortium name="RefSeq"/>
        </authorList>
    </citation>
    <scope>IDENTIFICATION</scope>
    <source>
        <strain evidence="5">CBS 304.34</strain>
    </source>
</reference>
<feature type="transmembrane region" description="Helical" evidence="2">
    <location>
        <begin position="197"/>
        <end position="221"/>
    </location>
</feature>
<evidence type="ECO:0000313" key="5">
    <source>
        <dbReference type="RefSeq" id="XP_033584408.1"/>
    </source>
</evidence>
<feature type="transmembrane region" description="Helical" evidence="2">
    <location>
        <begin position="43"/>
        <end position="60"/>
    </location>
</feature>
<evidence type="ECO:0000313" key="4">
    <source>
        <dbReference type="Proteomes" id="UP000504636"/>
    </source>
</evidence>
<keyword evidence="2" id="KW-0812">Transmembrane</keyword>
<name>A0A6A6ZAW6_9PEZI</name>
<dbReference type="AlphaFoldDB" id="A0A6A6ZAW6"/>
<keyword evidence="2" id="KW-1133">Transmembrane helix</keyword>
<feature type="transmembrane region" description="Helical" evidence="2">
    <location>
        <begin position="160"/>
        <end position="177"/>
    </location>
</feature>
<dbReference type="OrthoDB" id="4141464at2759"/>
<dbReference type="EMBL" id="MU003692">
    <property type="protein sequence ID" value="KAF2817444.1"/>
    <property type="molecule type" value="Genomic_DNA"/>
</dbReference>
<keyword evidence="2" id="KW-0472">Membrane</keyword>
<dbReference type="Proteomes" id="UP000504636">
    <property type="component" value="Unplaced"/>
</dbReference>
<dbReference type="RefSeq" id="XP_033584408.1">
    <property type="nucleotide sequence ID" value="XM_033724733.1"/>
</dbReference>
<evidence type="ECO:0000256" key="2">
    <source>
        <dbReference type="SAM" id="Phobius"/>
    </source>
</evidence>